<dbReference type="InterPro" id="IPR035908">
    <property type="entry name" value="F0_ATP_A_sf"/>
</dbReference>
<evidence type="ECO:0000256" key="3">
    <source>
        <dbReference type="ARBA" id="ARBA00022448"/>
    </source>
</evidence>
<keyword evidence="9 12" id="KW-0406">Ion transport</keyword>
<evidence type="ECO:0000256" key="7">
    <source>
        <dbReference type="ARBA" id="ARBA00022781"/>
    </source>
</evidence>
<dbReference type="AlphaFoldDB" id="A0A351U1I7"/>
<reference evidence="14" key="2">
    <citation type="submission" date="2020-01" db="EMBL/GenBank/DDBJ databases">
        <authorList>
            <person name="Campanaro S."/>
        </authorList>
    </citation>
    <scope>NUCLEOTIDE SEQUENCE</scope>
    <source>
        <strain evidence="14">AS06rmzACSIP_7</strain>
    </source>
</reference>
<dbReference type="GO" id="GO:0042777">
    <property type="term" value="P:proton motive force-driven plasma membrane ATP synthesis"/>
    <property type="evidence" value="ECO:0007669"/>
    <property type="project" value="TreeGrafter"/>
</dbReference>
<evidence type="ECO:0000256" key="12">
    <source>
        <dbReference type="HAMAP-Rule" id="MF_01393"/>
    </source>
</evidence>
<evidence type="ECO:0000256" key="1">
    <source>
        <dbReference type="ARBA" id="ARBA00004141"/>
    </source>
</evidence>
<feature type="transmembrane region" description="Helical" evidence="12">
    <location>
        <begin position="174"/>
        <end position="196"/>
    </location>
</feature>
<dbReference type="GO" id="GO:0046933">
    <property type="term" value="F:proton-transporting ATP synthase activity, rotational mechanism"/>
    <property type="evidence" value="ECO:0007669"/>
    <property type="project" value="UniProtKB-UniRule"/>
</dbReference>
<dbReference type="InterPro" id="IPR045082">
    <property type="entry name" value="ATP_syn_F0_a_bact/chloroplast"/>
</dbReference>
<dbReference type="Pfam" id="PF00119">
    <property type="entry name" value="ATP-synt_A"/>
    <property type="match status" value="1"/>
</dbReference>
<protein>
    <recommendedName>
        <fullName evidence="12 13">ATP synthase subunit a</fullName>
    </recommendedName>
    <alternativeName>
        <fullName evidence="12">ATP synthase F0 sector subunit a</fullName>
    </alternativeName>
    <alternativeName>
        <fullName evidence="12">F-ATPase subunit 6</fullName>
    </alternativeName>
</protein>
<keyword evidence="10 12" id="KW-0472">Membrane</keyword>
<dbReference type="PANTHER" id="PTHR42823">
    <property type="entry name" value="ATP SYNTHASE SUBUNIT A, CHLOROPLASTIC"/>
    <property type="match status" value="1"/>
</dbReference>
<evidence type="ECO:0000313" key="15">
    <source>
        <dbReference type="Proteomes" id="UP000777265"/>
    </source>
</evidence>
<proteinExistence type="inferred from homology"/>
<dbReference type="PROSITE" id="PS00449">
    <property type="entry name" value="ATPASE_A"/>
    <property type="match status" value="1"/>
</dbReference>
<dbReference type="PRINTS" id="PR00123">
    <property type="entry name" value="ATPASEA"/>
</dbReference>
<evidence type="ECO:0000256" key="8">
    <source>
        <dbReference type="ARBA" id="ARBA00022989"/>
    </source>
</evidence>
<dbReference type="InterPro" id="IPR023011">
    <property type="entry name" value="ATP_synth_F0_asu_AS"/>
</dbReference>
<dbReference type="InterPro" id="IPR000568">
    <property type="entry name" value="ATP_synth_F0_asu"/>
</dbReference>
<dbReference type="SUPFAM" id="SSF81336">
    <property type="entry name" value="F1F0 ATP synthase subunit A"/>
    <property type="match status" value="1"/>
</dbReference>
<dbReference type="CDD" id="cd00310">
    <property type="entry name" value="ATP-synt_Fo_a_6"/>
    <property type="match status" value="1"/>
</dbReference>
<keyword evidence="3 12" id="KW-0813">Transport</keyword>
<dbReference type="Proteomes" id="UP000777265">
    <property type="component" value="Unassembled WGS sequence"/>
</dbReference>
<keyword evidence="8 12" id="KW-1133">Transmembrane helix</keyword>
<comment type="similarity">
    <text evidence="2 12 13">Belongs to the ATPase A chain family.</text>
</comment>
<organism evidence="14 15">
    <name type="scientific">Syntrophorhabdus aromaticivorans</name>
    <dbReference type="NCBI Taxonomy" id="328301"/>
    <lineage>
        <taxon>Bacteria</taxon>
        <taxon>Pseudomonadati</taxon>
        <taxon>Thermodesulfobacteriota</taxon>
        <taxon>Syntrophorhabdia</taxon>
        <taxon>Syntrophorhabdales</taxon>
        <taxon>Syntrophorhabdaceae</taxon>
        <taxon>Syntrophorhabdus</taxon>
    </lineage>
</organism>
<keyword evidence="5 12" id="KW-0138">CF(0)</keyword>
<reference evidence="14" key="1">
    <citation type="journal article" date="2020" name="Biotechnol. Biofuels">
        <title>New insights from the biogas microbiome by comprehensive genome-resolved metagenomics of nearly 1600 species originating from multiple anaerobic digesters.</title>
        <authorList>
            <person name="Campanaro S."/>
            <person name="Treu L."/>
            <person name="Rodriguez-R L.M."/>
            <person name="Kovalovszki A."/>
            <person name="Ziels R.M."/>
            <person name="Maus I."/>
            <person name="Zhu X."/>
            <person name="Kougias P.G."/>
            <person name="Basile A."/>
            <person name="Luo G."/>
            <person name="Schluter A."/>
            <person name="Konstantinidis K.T."/>
            <person name="Angelidaki I."/>
        </authorList>
    </citation>
    <scope>NUCLEOTIDE SEQUENCE</scope>
    <source>
        <strain evidence="14">AS06rmzACSIP_7</strain>
    </source>
</reference>
<evidence type="ECO:0000256" key="13">
    <source>
        <dbReference type="RuleBase" id="RU000483"/>
    </source>
</evidence>
<keyword evidence="6 12" id="KW-0812">Transmembrane</keyword>
<evidence type="ECO:0000256" key="5">
    <source>
        <dbReference type="ARBA" id="ARBA00022547"/>
    </source>
</evidence>
<dbReference type="NCBIfam" id="TIGR01131">
    <property type="entry name" value="ATP_synt_6_or_A"/>
    <property type="match status" value="1"/>
</dbReference>
<evidence type="ECO:0000256" key="11">
    <source>
        <dbReference type="ARBA" id="ARBA00023310"/>
    </source>
</evidence>
<evidence type="ECO:0000256" key="4">
    <source>
        <dbReference type="ARBA" id="ARBA00022475"/>
    </source>
</evidence>
<name>A0A351U1I7_9BACT</name>
<evidence type="ECO:0000256" key="9">
    <source>
        <dbReference type="ARBA" id="ARBA00023065"/>
    </source>
</evidence>
<accession>A0A351U1I7</accession>
<feature type="transmembrane region" description="Helical" evidence="12">
    <location>
        <begin position="20"/>
        <end position="40"/>
    </location>
</feature>
<feature type="transmembrane region" description="Helical" evidence="12">
    <location>
        <begin position="84"/>
        <end position="108"/>
    </location>
</feature>
<evidence type="ECO:0000313" key="14">
    <source>
        <dbReference type="EMBL" id="NLW35917.1"/>
    </source>
</evidence>
<feature type="transmembrane region" description="Helical" evidence="12">
    <location>
        <begin position="114"/>
        <end position="133"/>
    </location>
</feature>
<dbReference type="EMBL" id="JAAYEE010000182">
    <property type="protein sequence ID" value="NLW35917.1"/>
    <property type="molecule type" value="Genomic_DNA"/>
</dbReference>
<sequence length="232" mass="25855">MEHEVFTWASLVPYLKDLPPHVSNGIIVSIILLVIVVLGYKQLKRTEDEIVPESKLTFRNFVELIVESLSNIIVDTMGPRGKEFVLLVGTLALFILFNNLSGLVPGFLPATDNVNTTFACSLTVFVMTHYYGFKEHGVKYLKQFVGPMWALSPLMIPVEIIGHIARPLSLGVRLFGNITGDHLVTTIFFGLVPFLVPLPVMFLGLFVAIVQTFVFMLLSMAYFSGAISHEEH</sequence>
<dbReference type="Gene3D" id="1.20.120.220">
    <property type="entry name" value="ATP synthase, F0 complex, subunit A"/>
    <property type="match status" value="1"/>
</dbReference>
<dbReference type="GO" id="GO:0005886">
    <property type="term" value="C:plasma membrane"/>
    <property type="evidence" value="ECO:0007669"/>
    <property type="project" value="UniProtKB-SubCell"/>
</dbReference>
<keyword evidence="7 12" id="KW-0375">Hydrogen ion transport</keyword>
<evidence type="ECO:0000256" key="2">
    <source>
        <dbReference type="ARBA" id="ARBA00006810"/>
    </source>
</evidence>
<dbReference type="HAMAP" id="MF_01393">
    <property type="entry name" value="ATP_synth_a_bact"/>
    <property type="match status" value="1"/>
</dbReference>
<dbReference type="GO" id="GO:0045259">
    <property type="term" value="C:proton-transporting ATP synthase complex"/>
    <property type="evidence" value="ECO:0007669"/>
    <property type="project" value="UniProtKB-KW"/>
</dbReference>
<comment type="caution">
    <text evidence="14">The sequence shown here is derived from an EMBL/GenBank/DDBJ whole genome shotgun (WGS) entry which is preliminary data.</text>
</comment>
<comment type="function">
    <text evidence="12 13">Key component of the proton channel; it plays a direct role in the translocation of protons across the membrane.</text>
</comment>
<comment type="subcellular location">
    <subcellularLocation>
        <location evidence="12 13">Cell membrane</location>
        <topology evidence="12 13">Multi-pass membrane protein</topology>
    </subcellularLocation>
    <subcellularLocation>
        <location evidence="1">Membrane</location>
        <topology evidence="1">Multi-pass membrane protein</topology>
    </subcellularLocation>
</comment>
<evidence type="ECO:0000256" key="6">
    <source>
        <dbReference type="ARBA" id="ARBA00022692"/>
    </source>
</evidence>
<dbReference type="STRING" id="909663.GCA_000512235_01971"/>
<dbReference type="PANTHER" id="PTHR42823:SF3">
    <property type="entry name" value="ATP SYNTHASE SUBUNIT A, CHLOROPLASTIC"/>
    <property type="match status" value="1"/>
</dbReference>
<evidence type="ECO:0000256" key="10">
    <source>
        <dbReference type="ARBA" id="ARBA00023136"/>
    </source>
</evidence>
<keyword evidence="4 12" id="KW-1003">Cell membrane</keyword>
<gene>
    <name evidence="12 14" type="primary">atpB</name>
    <name evidence="14" type="ORF">GXY80_10620</name>
</gene>
<keyword evidence="11 12" id="KW-0066">ATP synthesis</keyword>
<feature type="transmembrane region" description="Helical" evidence="12">
    <location>
        <begin position="202"/>
        <end position="223"/>
    </location>
</feature>